<keyword evidence="10 15" id="KW-0660">Purine salvage</keyword>
<evidence type="ECO:0000256" key="11">
    <source>
        <dbReference type="ARBA" id="ARBA00022741"/>
    </source>
</evidence>
<gene>
    <name evidence="17" type="ordered locus">Theam_1366</name>
</gene>
<dbReference type="EMBL" id="CP002444">
    <property type="protein sequence ID" value="ADU97329.1"/>
    <property type="molecule type" value="Genomic_DNA"/>
</dbReference>
<dbReference type="CDD" id="cd06223">
    <property type="entry name" value="PRTases_typeI"/>
    <property type="match status" value="1"/>
</dbReference>
<evidence type="ECO:0000313" key="18">
    <source>
        <dbReference type="Proteomes" id="UP000006362"/>
    </source>
</evidence>
<comment type="cofactor">
    <cofactor evidence="1 15">
        <name>Mg(2+)</name>
        <dbReference type="ChEBI" id="CHEBI:18420"/>
    </cofactor>
</comment>
<comment type="subcellular location">
    <subcellularLocation>
        <location evidence="2 15">Cytoplasm</location>
    </subcellularLocation>
</comment>
<evidence type="ECO:0000256" key="6">
    <source>
        <dbReference type="ARBA" id="ARBA00022490"/>
    </source>
</evidence>
<comment type="pathway">
    <text evidence="3 15">Purine metabolism; IMP biosynthesis via salvage pathway; IMP from hypoxanthine: step 1/1.</text>
</comment>
<accession>E8T3S2</accession>
<dbReference type="GO" id="GO:0052657">
    <property type="term" value="F:guanine phosphoribosyltransferase activity"/>
    <property type="evidence" value="ECO:0007669"/>
    <property type="project" value="RHEA"/>
</dbReference>
<evidence type="ECO:0000256" key="4">
    <source>
        <dbReference type="ARBA" id="ARBA00008391"/>
    </source>
</evidence>
<dbReference type="Proteomes" id="UP000006362">
    <property type="component" value="Chromosome"/>
</dbReference>
<dbReference type="InterPro" id="IPR029057">
    <property type="entry name" value="PRTase-like"/>
</dbReference>
<evidence type="ECO:0000256" key="14">
    <source>
        <dbReference type="ARBA" id="ARBA00049402"/>
    </source>
</evidence>
<evidence type="ECO:0000256" key="10">
    <source>
        <dbReference type="ARBA" id="ARBA00022726"/>
    </source>
</evidence>
<evidence type="ECO:0000256" key="15">
    <source>
        <dbReference type="RuleBase" id="RU364099"/>
    </source>
</evidence>
<dbReference type="GO" id="GO:0006166">
    <property type="term" value="P:purine ribonucleoside salvage"/>
    <property type="evidence" value="ECO:0007669"/>
    <property type="project" value="UniProtKB-KW"/>
</dbReference>
<comment type="catalytic activity">
    <reaction evidence="14">
        <text>IMP + diphosphate = hypoxanthine + 5-phospho-alpha-D-ribose 1-diphosphate</text>
        <dbReference type="Rhea" id="RHEA:17973"/>
        <dbReference type="ChEBI" id="CHEBI:17368"/>
        <dbReference type="ChEBI" id="CHEBI:33019"/>
        <dbReference type="ChEBI" id="CHEBI:58017"/>
        <dbReference type="ChEBI" id="CHEBI:58053"/>
        <dbReference type="EC" id="2.4.2.8"/>
    </reaction>
    <physiologicalReaction direction="right-to-left" evidence="14">
        <dbReference type="Rhea" id="RHEA:17975"/>
    </physiologicalReaction>
</comment>
<keyword evidence="18" id="KW-1185">Reference proteome</keyword>
<comment type="catalytic activity">
    <reaction evidence="13">
        <text>GMP + diphosphate = guanine + 5-phospho-alpha-D-ribose 1-diphosphate</text>
        <dbReference type="Rhea" id="RHEA:25424"/>
        <dbReference type="ChEBI" id="CHEBI:16235"/>
        <dbReference type="ChEBI" id="CHEBI:33019"/>
        <dbReference type="ChEBI" id="CHEBI:58017"/>
        <dbReference type="ChEBI" id="CHEBI:58115"/>
        <dbReference type="EC" id="2.4.2.8"/>
    </reaction>
    <physiologicalReaction direction="right-to-left" evidence="13">
        <dbReference type="Rhea" id="RHEA:25426"/>
    </physiologicalReaction>
</comment>
<dbReference type="GO" id="GO:0032264">
    <property type="term" value="P:IMP salvage"/>
    <property type="evidence" value="ECO:0007669"/>
    <property type="project" value="UniProtKB-UniPathway"/>
</dbReference>
<comment type="similarity">
    <text evidence="4 15">Belongs to the purine/pyrimidine phosphoribosyltransferase family.</text>
</comment>
<evidence type="ECO:0000256" key="8">
    <source>
        <dbReference type="ARBA" id="ARBA00022679"/>
    </source>
</evidence>
<dbReference type="RefSeq" id="WP_013538115.1">
    <property type="nucleotide sequence ID" value="NC_014926.1"/>
</dbReference>
<keyword evidence="12 15" id="KW-0460">Magnesium</keyword>
<dbReference type="InterPro" id="IPR000836">
    <property type="entry name" value="PRTase_dom"/>
</dbReference>
<dbReference type="HOGENOM" id="CLU_073615_0_1_0"/>
<evidence type="ECO:0000256" key="13">
    <source>
        <dbReference type="ARBA" id="ARBA00048811"/>
    </source>
</evidence>
<evidence type="ECO:0000259" key="16">
    <source>
        <dbReference type="Pfam" id="PF00156"/>
    </source>
</evidence>
<dbReference type="GO" id="GO:0000287">
    <property type="term" value="F:magnesium ion binding"/>
    <property type="evidence" value="ECO:0007669"/>
    <property type="project" value="TreeGrafter"/>
</dbReference>
<reference evidence="17" key="1">
    <citation type="submission" date="2011-01" db="EMBL/GenBank/DDBJ databases">
        <title>Complete sequence of chromosome of Thermovibrio ammonificans HB-1.</title>
        <authorList>
            <consortium name="US DOE Joint Genome Institute"/>
            <person name="Lucas S."/>
            <person name="Copeland A."/>
            <person name="Lapidus A."/>
            <person name="Cheng J.-F."/>
            <person name="Goodwin L."/>
            <person name="Pitluck S."/>
            <person name="Davenport K."/>
            <person name="Detter J.C."/>
            <person name="Han C."/>
            <person name="Tapia R."/>
            <person name="Land M."/>
            <person name="Hauser L."/>
            <person name="Kyrpides N."/>
            <person name="Ivanova N."/>
            <person name="Ovchinnikova G."/>
            <person name="Vetriani C."/>
            <person name="Woyke T."/>
        </authorList>
    </citation>
    <scope>NUCLEOTIDE SEQUENCE [LARGE SCALE GENOMIC DNA]</scope>
    <source>
        <strain evidence="17">HB-1</strain>
    </source>
</reference>
<keyword evidence="8 15" id="KW-0808">Transferase</keyword>
<evidence type="ECO:0000256" key="7">
    <source>
        <dbReference type="ARBA" id="ARBA00022676"/>
    </source>
</evidence>
<dbReference type="STRING" id="648996.Theam_1366"/>
<keyword evidence="11 15" id="KW-0547">Nucleotide-binding</keyword>
<feature type="domain" description="Phosphoribosyltransferase" evidence="16">
    <location>
        <begin position="10"/>
        <end position="153"/>
    </location>
</feature>
<dbReference type="GO" id="GO:0005829">
    <property type="term" value="C:cytosol"/>
    <property type="evidence" value="ECO:0007669"/>
    <property type="project" value="TreeGrafter"/>
</dbReference>
<dbReference type="NCBIfam" id="TIGR01203">
    <property type="entry name" value="HGPRTase"/>
    <property type="match status" value="1"/>
</dbReference>
<organism evidence="17 18">
    <name type="scientific">Thermovibrio ammonificans (strain DSM 15698 / JCM 12110 / HB-1)</name>
    <dbReference type="NCBI Taxonomy" id="648996"/>
    <lineage>
        <taxon>Bacteria</taxon>
        <taxon>Pseudomonadati</taxon>
        <taxon>Aquificota</taxon>
        <taxon>Aquificia</taxon>
        <taxon>Desulfurobacteriales</taxon>
        <taxon>Desulfurobacteriaceae</taxon>
        <taxon>Thermovibrio</taxon>
    </lineage>
</organism>
<evidence type="ECO:0000256" key="2">
    <source>
        <dbReference type="ARBA" id="ARBA00004496"/>
    </source>
</evidence>
<dbReference type="eggNOG" id="COG0634">
    <property type="taxonomic scope" value="Bacteria"/>
</dbReference>
<dbReference type="GO" id="GO:0046100">
    <property type="term" value="P:hypoxanthine metabolic process"/>
    <property type="evidence" value="ECO:0007669"/>
    <property type="project" value="TreeGrafter"/>
</dbReference>
<dbReference type="OrthoDB" id="9802824at2"/>
<dbReference type="Pfam" id="PF00156">
    <property type="entry name" value="Pribosyltran"/>
    <property type="match status" value="1"/>
</dbReference>
<dbReference type="PANTHER" id="PTHR43340">
    <property type="entry name" value="HYPOXANTHINE-GUANINE PHOSPHORIBOSYLTRANSFERASE"/>
    <property type="match status" value="1"/>
</dbReference>
<evidence type="ECO:0000256" key="1">
    <source>
        <dbReference type="ARBA" id="ARBA00001946"/>
    </source>
</evidence>
<evidence type="ECO:0000256" key="12">
    <source>
        <dbReference type="ARBA" id="ARBA00022842"/>
    </source>
</evidence>
<evidence type="ECO:0000256" key="3">
    <source>
        <dbReference type="ARBA" id="ARBA00004669"/>
    </source>
</evidence>
<sequence>MKSVKVLIPQQEIENRVKELAREIASQVEGELLVIALLKGAFVFTADLVRHLSLPLQVDFIRAKSYRGAERGELSVVAGPELPVEGKTVLLVDDIFDSGKTLETVAEKLKEMGASKVLTCVLLEKELGRDTDFRPDFVGFKVPDYFVVGYGLDLNETYRQLPYIATVEGEEDGQI</sequence>
<dbReference type="AlphaFoldDB" id="E8T3S2"/>
<keyword evidence="7 15" id="KW-0328">Glycosyltransferase</keyword>
<dbReference type="Gene3D" id="3.40.50.2020">
    <property type="match status" value="1"/>
</dbReference>
<name>E8T3S2_THEA1</name>
<dbReference type="UniPathway" id="UPA00591">
    <property type="reaction ID" value="UER00648"/>
</dbReference>
<dbReference type="InterPro" id="IPR005904">
    <property type="entry name" value="Hxn_phspho_trans"/>
</dbReference>
<dbReference type="EC" id="2.4.2.8" evidence="5 15"/>
<protein>
    <recommendedName>
        <fullName evidence="5 15">Hypoxanthine phosphoribosyltransferase</fullName>
        <ecNumber evidence="5 15">2.4.2.8</ecNumber>
    </recommendedName>
</protein>
<dbReference type="KEGG" id="tam:Theam_1366"/>
<dbReference type="GO" id="GO:0006178">
    <property type="term" value="P:guanine salvage"/>
    <property type="evidence" value="ECO:0007669"/>
    <property type="project" value="TreeGrafter"/>
</dbReference>
<keyword evidence="6 15" id="KW-0963">Cytoplasm</keyword>
<evidence type="ECO:0000256" key="9">
    <source>
        <dbReference type="ARBA" id="ARBA00022723"/>
    </source>
</evidence>
<dbReference type="InterPro" id="IPR050408">
    <property type="entry name" value="HGPRT"/>
</dbReference>
<dbReference type="GO" id="GO:0004422">
    <property type="term" value="F:hypoxanthine phosphoribosyltransferase activity"/>
    <property type="evidence" value="ECO:0007669"/>
    <property type="project" value="InterPro"/>
</dbReference>
<dbReference type="SUPFAM" id="SSF53271">
    <property type="entry name" value="PRTase-like"/>
    <property type="match status" value="1"/>
</dbReference>
<evidence type="ECO:0000256" key="5">
    <source>
        <dbReference type="ARBA" id="ARBA00011895"/>
    </source>
</evidence>
<evidence type="ECO:0000313" key="17">
    <source>
        <dbReference type="EMBL" id="ADU97329.1"/>
    </source>
</evidence>
<dbReference type="GO" id="GO:0032263">
    <property type="term" value="P:GMP salvage"/>
    <property type="evidence" value="ECO:0007669"/>
    <property type="project" value="TreeGrafter"/>
</dbReference>
<dbReference type="PANTHER" id="PTHR43340:SF1">
    <property type="entry name" value="HYPOXANTHINE PHOSPHORIBOSYLTRANSFERASE"/>
    <property type="match status" value="1"/>
</dbReference>
<dbReference type="GO" id="GO:0000166">
    <property type="term" value="F:nucleotide binding"/>
    <property type="evidence" value="ECO:0007669"/>
    <property type="project" value="UniProtKB-KW"/>
</dbReference>
<proteinExistence type="inferred from homology"/>
<keyword evidence="9 15" id="KW-0479">Metal-binding</keyword>